<keyword evidence="12" id="KW-1185">Reference proteome</keyword>
<dbReference type="EMBL" id="SNXY01000006">
    <property type="protein sequence ID" value="TDP87725.1"/>
    <property type="molecule type" value="Genomic_DNA"/>
</dbReference>
<dbReference type="EC" id="3.1.3.18" evidence="5 10"/>
<dbReference type="SFLD" id="SFLDG01129">
    <property type="entry name" value="C1.5:_HAD__Beta-PGM__Phosphata"/>
    <property type="match status" value="1"/>
</dbReference>
<feature type="binding site" evidence="10">
    <location>
        <position position="16"/>
    </location>
    <ligand>
        <name>Mg(2+)</name>
        <dbReference type="ChEBI" id="CHEBI:18420"/>
    </ligand>
</feature>
<comment type="caution">
    <text evidence="11">The sequence shown here is derived from an EMBL/GenBank/DDBJ whole genome shotgun (WGS) entry which is preliminary data.</text>
</comment>
<comment type="similarity">
    <text evidence="4 10">Belongs to the HAD-like hydrolase superfamily. CbbY/CbbZ/Gph/YieH family.</text>
</comment>
<evidence type="ECO:0000256" key="6">
    <source>
        <dbReference type="ARBA" id="ARBA00022723"/>
    </source>
</evidence>
<gene>
    <name evidence="11" type="ORF">EDD54_1624</name>
</gene>
<organism evidence="11 12">
    <name type="scientific">Oharaeibacter diazotrophicus</name>
    <dbReference type="NCBI Taxonomy" id="1920512"/>
    <lineage>
        <taxon>Bacteria</taxon>
        <taxon>Pseudomonadati</taxon>
        <taxon>Pseudomonadota</taxon>
        <taxon>Alphaproteobacteria</taxon>
        <taxon>Hyphomicrobiales</taxon>
        <taxon>Pleomorphomonadaceae</taxon>
        <taxon>Oharaeibacter</taxon>
    </lineage>
</organism>
<keyword evidence="8 10" id="KW-0460">Magnesium</keyword>
<dbReference type="GO" id="GO:0006281">
    <property type="term" value="P:DNA repair"/>
    <property type="evidence" value="ECO:0007669"/>
    <property type="project" value="TreeGrafter"/>
</dbReference>
<dbReference type="UniPathway" id="UPA00865">
    <property type="reaction ID" value="UER00834"/>
</dbReference>
<dbReference type="OrthoDB" id="9793014at2"/>
<dbReference type="PANTHER" id="PTHR43434">
    <property type="entry name" value="PHOSPHOGLYCOLATE PHOSPHATASE"/>
    <property type="match status" value="1"/>
</dbReference>
<dbReference type="AlphaFoldDB" id="A0A4R6RNH4"/>
<evidence type="ECO:0000256" key="5">
    <source>
        <dbReference type="ARBA" id="ARBA00013078"/>
    </source>
</evidence>
<dbReference type="GO" id="GO:0005829">
    <property type="term" value="C:cytosol"/>
    <property type="evidence" value="ECO:0007669"/>
    <property type="project" value="TreeGrafter"/>
</dbReference>
<feature type="binding site" evidence="10">
    <location>
        <position position="176"/>
    </location>
    <ligand>
        <name>Mg(2+)</name>
        <dbReference type="ChEBI" id="CHEBI:18420"/>
    </ligand>
</feature>
<evidence type="ECO:0000256" key="7">
    <source>
        <dbReference type="ARBA" id="ARBA00022801"/>
    </source>
</evidence>
<dbReference type="GO" id="GO:0005975">
    <property type="term" value="P:carbohydrate metabolic process"/>
    <property type="evidence" value="ECO:0007669"/>
    <property type="project" value="InterPro"/>
</dbReference>
<evidence type="ECO:0000256" key="2">
    <source>
        <dbReference type="ARBA" id="ARBA00001946"/>
    </source>
</evidence>
<keyword evidence="7 10" id="KW-0378">Hydrolase</keyword>
<accession>A0A4R6RNH4</accession>
<dbReference type="GO" id="GO:0008967">
    <property type="term" value="F:phosphoglycolate phosphatase activity"/>
    <property type="evidence" value="ECO:0007669"/>
    <property type="project" value="UniProtKB-UniRule"/>
</dbReference>
<dbReference type="SUPFAM" id="SSF56784">
    <property type="entry name" value="HAD-like"/>
    <property type="match status" value="1"/>
</dbReference>
<feature type="active site" description="Nucleophile" evidence="10">
    <location>
        <position position="14"/>
    </location>
</feature>
<dbReference type="GO" id="GO:0046872">
    <property type="term" value="F:metal ion binding"/>
    <property type="evidence" value="ECO:0007669"/>
    <property type="project" value="UniProtKB-KW"/>
</dbReference>
<dbReference type="Pfam" id="PF00702">
    <property type="entry name" value="Hydrolase"/>
    <property type="match status" value="1"/>
</dbReference>
<dbReference type="InterPro" id="IPR023198">
    <property type="entry name" value="PGP-like_dom2"/>
</dbReference>
<evidence type="ECO:0000256" key="10">
    <source>
        <dbReference type="HAMAP-Rule" id="MF_00495"/>
    </source>
</evidence>
<evidence type="ECO:0000313" key="11">
    <source>
        <dbReference type="EMBL" id="TDP87725.1"/>
    </source>
</evidence>
<evidence type="ECO:0000313" key="12">
    <source>
        <dbReference type="Proteomes" id="UP000294547"/>
    </source>
</evidence>
<keyword evidence="9 10" id="KW-0119">Carbohydrate metabolism</keyword>
<dbReference type="NCBIfam" id="TIGR01509">
    <property type="entry name" value="HAD-SF-IA-v3"/>
    <property type="match status" value="1"/>
</dbReference>
<dbReference type="RefSeq" id="WP_126541557.1">
    <property type="nucleotide sequence ID" value="NZ_BSPM01000008.1"/>
</dbReference>
<proteinExistence type="inferred from homology"/>
<dbReference type="NCBIfam" id="TIGR01549">
    <property type="entry name" value="HAD-SF-IA-v1"/>
    <property type="match status" value="1"/>
</dbReference>
<dbReference type="InterPro" id="IPR037512">
    <property type="entry name" value="PGPase_prok"/>
</dbReference>
<evidence type="ECO:0000256" key="3">
    <source>
        <dbReference type="ARBA" id="ARBA00004818"/>
    </source>
</evidence>
<keyword evidence="6 10" id="KW-0479">Metal-binding</keyword>
<protein>
    <recommendedName>
        <fullName evidence="5 10">Phosphoglycolate phosphatase</fullName>
        <shortName evidence="10">PGP</shortName>
        <shortName evidence="10">PGPase</shortName>
        <ecNumber evidence="5 10">3.1.3.18</ecNumber>
    </recommendedName>
</protein>
<dbReference type="Gene3D" id="1.10.150.240">
    <property type="entry name" value="Putative phosphatase, domain 2"/>
    <property type="match status" value="1"/>
</dbReference>
<comment type="pathway">
    <text evidence="3 10">Organic acid metabolism; glycolate biosynthesis; glycolate from 2-phosphoglycolate: step 1/1.</text>
</comment>
<dbReference type="Gene3D" id="3.40.50.1000">
    <property type="entry name" value="HAD superfamily/HAD-like"/>
    <property type="match status" value="1"/>
</dbReference>
<comment type="cofactor">
    <cofactor evidence="2 10">
        <name>Mg(2+)</name>
        <dbReference type="ChEBI" id="CHEBI:18420"/>
    </cofactor>
</comment>
<dbReference type="Proteomes" id="UP000294547">
    <property type="component" value="Unassembled WGS sequence"/>
</dbReference>
<feature type="binding site" evidence="10">
    <location>
        <position position="14"/>
    </location>
    <ligand>
        <name>Mg(2+)</name>
        <dbReference type="ChEBI" id="CHEBI:18420"/>
    </ligand>
</feature>
<dbReference type="NCBIfam" id="TIGR01449">
    <property type="entry name" value="PGP_bact"/>
    <property type="match status" value="1"/>
</dbReference>
<evidence type="ECO:0000256" key="9">
    <source>
        <dbReference type="ARBA" id="ARBA00023277"/>
    </source>
</evidence>
<dbReference type="HAMAP" id="MF_00495">
    <property type="entry name" value="GPH_hydrolase_bact"/>
    <property type="match status" value="1"/>
</dbReference>
<name>A0A4R6RNH4_9HYPH</name>
<dbReference type="FunFam" id="3.40.50.1000:FF:000022">
    <property type="entry name" value="Phosphoglycolate phosphatase"/>
    <property type="match status" value="1"/>
</dbReference>
<comment type="catalytic activity">
    <reaction evidence="1 10">
        <text>2-phosphoglycolate + H2O = glycolate + phosphate</text>
        <dbReference type="Rhea" id="RHEA:14369"/>
        <dbReference type="ChEBI" id="CHEBI:15377"/>
        <dbReference type="ChEBI" id="CHEBI:29805"/>
        <dbReference type="ChEBI" id="CHEBI:43474"/>
        <dbReference type="ChEBI" id="CHEBI:58033"/>
        <dbReference type="EC" id="3.1.3.18"/>
    </reaction>
</comment>
<dbReference type="InterPro" id="IPR006439">
    <property type="entry name" value="HAD-SF_hydro_IA"/>
</dbReference>
<evidence type="ECO:0000256" key="4">
    <source>
        <dbReference type="ARBA" id="ARBA00006171"/>
    </source>
</evidence>
<dbReference type="SFLD" id="SFLDG01135">
    <property type="entry name" value="C1.5.6:_HAD__Beta-PGM__Phospha"/>
    <property type="match status" value="1"/>
</dbReference>
<dbReference type="InterPro" id="IPR050155">
    <property type="entry name" value="HAD-like_hydrolase_sf"/>
</dbReference>
<dbReference type="InterPro" id="IPR036412">
    <property type="entry name" value="HAD-like_sf"/>
</dbReference>
<dbReference type="SFLD" id="SFLDS00003">
    <property type="entry name" value="Haloacid_Dehalogenase"/>
    <property type="match status" value="1"/>
</dbReference>
<sequence>MSAPATPAPALVFDLDGTLVDSVPDIAGALAELMERHGLAPHPRAAVVRMIGHGVGNLVERAFLAHDVRLDAAAHGAAVEEYLGLYEPRATRDTRLFPGVEAAVRAFAAAGVPMAVCTNKPTAVSREIVAHFGLDDVLRVVVGGDFGPPRKPAPDLLQKAVELLGATAHHCLMVGDSGADVAAARAAGMPVVVVDYGYTAVPPAELGADRVIGDFADLADAVRDLLG</sequence>
<dbReference type="GO" id="GO:0046295">
    <property type="term" value="P:glycolate biosynthetic process"/>
    <property type="evidence" value="ECO:0007669"/>
    <property type="project" value="UniProtKB-UniRule"/>
</dbReference>
<dbReference type="InterPro" id="IPR023214">
    <property type="entry name" value="HAD_sf"/>
</dbReference>
<evidence type="ECO:0000256" key="1">
    <source>
        <dbReference type="ARBA" id="ARBA00000830"/>
    </source>
</evidence>
<dbReference type="PANTHER" id="PTHR43434:SF1">
    <property type="entry name" value="PHOSPHOGLYCOLATE PHOSPHATASE"/>
    <property type="match status" value="1"/>
</dbReference>
<reference evidence="11 12" key="1">
    <citation type="submission" date="2019-03" db="EMBL/GenBank/DDBJ databases">
        <title>Genomic Encyclopedia of Type Strains, Phase IV (KMG-IV): sequencing the most valuable type-strain genomes for metagenomic binning, comparative biology and taxonomic classification.</title>
        <authorList>
            <person name="Goeker M."/>
        </authorList>
    </citation>
    <scope>NUCLEOTIDE SEQUENCE [LARGE SCALE GENOMIC DNA]</scope>
    <source>
        <strain evidence="11 12">DSM 102969</strain>
    </source>
</reference>
<evidence type="ECO:0000256" key="8">
    <source>
        <dbReference type="ARBA" id="ARBA00022842"/>
    </source>
</evidence>
<comment type="function">
    <text evidence="10">Specifically catalyzes the dephosphorylation of 2-phosphoglycolate. Is involved in the dissimilation of the intracellular 2-phosphoglycolate formed during the DNA repair of 3'-phosphoglycolate ends, a major class of DNA lesions induced by oxidative stress.</text>
</comment>